<dbReference type="FunFam" id="3.40.390.10:FF:000009">
    <property type="entry name" value="Oligopeptidase A"/>
    <property type="match status" value="1"/>
</dbReference>
<dbReference type="AlphaFoldDB" id="A0A1E8FCM6"/>
<dbReference type="PANTHER" id="PTHR11804">
    <property type="entry name" value="PROTEASE M3 THIMET OLIGOPEPTIDASE-RELATED"/>
    <property type="match status" value="1"/>
</dbReference>
<dbReference type="InterPro" id="IPR024079">
    <property type="entry name" value="MetalloPept_cat_dom_sf"/>
</dbReference>
<keyword evidence="3 9" id="KW-0479">Metal-binding</keyword>
<organism evidence="12 13">
    <name type="scientific">Alteromonas lipolytica</name>
    <dbReference type="NCBI Taxonomy" id="1856405"/>
    <lineage>
        <taxon>Bacteria</taxon>
        <taxon>Pseudomonadati</taxon>
        <taxon>Pseudomonadota</taxon>
        <taxon>Gammaproteobacteria</taxon>
        <taxon>Alteromonadales</taxon>
        <taxon>Alteromonadaceae</taxon>
        <taxon>Alteromonas/Salinimonas group</taxon>
        <taxon>Alteromonas</taxon>
    </lineage>
</organism>
<dbReference type="Gene3D" id="1.10.1370.10">
    <property type="entry name" value="Neurolysin, domain 3"/>
    <property type="match status" value="1"/>
</dbReference>
<accession>A0A1E8FCM6</accession>
<dbReference type="InterPro" id="IPR045090">
    <property type="entry name" value="Pept_M3A_M3B"/>
</dbReference>
<gene>
    <name evidence="12" type="ORF">BFC17_19000</name>
</gene>
<dbReference type="InterPro" id="IPR024080">
    <property type="entry name" value="Neurolysin/TOP_N"/>
</dbReference>
<dbReference type="GO" id="GO:0004222">
    <property type="term" value="F:metalloendopeptidase activity"/>
    <property type="evidence" value="ECO:0007669"/>
    <property type="project" value="UniProtKB-EC"/>
</dbReference>
<evidence type="ECO:0000259" key="10">
    <source>
        <dbReference type="Pfam" id="PF01432"/>
    </source>
</evidence>
<evidence type="ECO:0000256" key="6">
    <source>
        <dbReference type="ARBA" id="ARBA00023049"/>
    </source>
</evidence>
<dbReference type="GO" id="GO:0046872">
    <property type="term" value="F:metal ion binding"/>
    <property type="evidence" value="ECO:0007669"/>
    <property type="project" value="UniProtKB-UniRule"/>
</dbReference>
<keyword evidence="6 9" id="KW-0482">Metalloprotease</keyword>
<feature type="domain" description="Oligopeptidase A N-terminal" evidence="11">
    <location>
        <begin position="28"/>
        <end position="149"/>
    </location>
</feature>
<keyword evidence="2 9" id="KW-0645">Protease</keyword>
<comment type="cofactor">
    <cofactor evidence="9">
        <name>Zn(2+)</name>
        <dbReference type="ChEBI" id="CHEBI:29105"/>
    </cofactor>
    <text evidence="9">Binds 1 zinc ion.</text>
</comment>
<dbReference type="Proteomes" id="UP000176037">
    <property type="component" value="Unassembled WGS sequence"/>
</dbReference>
<protein>
    <recommendedName>
        <fullName evidence="8">oligopeptidase A</fullName>
        <ecNumber evidence="8">3.4.24.70</ecNumber>
    </recommendedName>
</protein>
<dbReference type="InterPro" id="IPR001567">
    <property type="entry name" value="Pept_M3A_M3B_dom"/>
</dbReference>
<keyword evidence="4 9" id="KW-0378">Hydrolase</keyword>
<sequence>MTTLALEQVDGLPLFSKITPDQVKPAVTKAIEECKQTIEAVVASDDYSYANVVSKIDEADDILGKIWSPVSHMNSVVSSDELREAHDACLPLLSEYGTWVGQHEGLFQAYKALRDSEEYEQLDEAQRKVIDNTLRDFTLSGVALPEEKKLRFAEIQARLSELSSTFSNNVMDATMGWTRHVTDEAELAGLPESALDAAKQAAHQKDLQGWLFTLDIPSYLPVMLYADNRELREEMYRAYATRASEQGPNAGEWDNTAIINETLALRSEIASLLGFASYAERSLATKMATSTEQVVGFLRDLAAKSKPQAEKELAEVRAFAAEKHQMDELQAWDIPYYSEKLKQERYSISDEILRPYFPEHKALSGLFTVVEKLYGLNITEVENADTWHKDVRLFSITDREGTLRGQFYLDLYARPKKRGGAWMDECRVRRFRTSGELQTPVAYLTCNFNGPVGNKPALFTHDEVVTLFHEFGHGIHHMLTQMSVPGVSGINGVPWDAVELPSQFLENWCWQEEALGFISGHYETGEPLPKELLDKMLAARDYQAAMQMIRQLEFSLFDFQLHMEEGEHVDVQQVLSQVRNEVSVVQPPSFNRFQHSFGHIFAGGYAAGYYSYKWAEVLSADAFSRFEDEGIFNPQTGADFLHNILEMGGSREPMDLFVAFRGREPQVDALLRHNGIVATGA</sequence>
<evidence type="ECO:0000313" key="12">
    <source>
        <dbReference type="EMBL" id="OFI33670.1"/>
    </source>
</evidence>
<feature type="domain" description="Peptidase M3A/M3B catalytic" evidence="10">
    <location>
        <begin position="222"/>
        <end position="675"/>
    </location>
</feature>
<dbReference type="Gene3D" id="3.40.390.10">
    <property type="entry name" value="Collagenase (Catalytic Domain)"/>
    <property type="match status" value="1"/>
</dbReference>
<evidence type="ECO:0000259" key="11">
    <source>
        <dbReference type="Pfam" id="PF19310"/>
    </source>
</evidence>
<dbReference type="InterPro" id="IPR034005">
    <property type="entry name" value="M3A_DCP"/>
</dbReference>
<dbReference type="GO" id="GO:0006508">
    <property type="term" value="P:proteolysis"/>
    <property type="evidence" value="ECO:0007669"/>
    <property type="project" value="UniProtKB-KW"/>
</dbReference>
<dbReference type="PANTHER" id="PTHR11804:SF84">
    <property type="entry name" value="SACCHAROLYSIN"/>
    <property type="match status" value="1"/>
</dbReference>
<evidence type="ECO:0000256" key="8">
    <source>
        <dbReference type="ARBA" id="ARBA00026100"/>
    </source>
</evidence>
<dbReference type="EMBL" id="MJIC01000014">
    <property type="protein sequence ID" value="OFI33670.1"/>
    <property type="molecule type" value="Genomic_DNA"/>
</dbReference>
<evidence type="ECO:0000256" key="4">
    <source>
        <dbReference type="ARBA" id="ARBA00022801"/>
    </source>
</evidence>
<comment type="similarity">
    <text evidence="1 9">Belongs to the peptidase M3 family.</text>
</comment>
<dbReference type="SUPFAM" id="SSF55486">
    <property type="entry name" value="Metalloproteases ('zincins'), catalytic domain"/>
    <property type="match status" value="1"/>
</dbReference>
<dbReference type="RefSeq" id="WP_070176597.1">
    <property type="nucleotide sequence ID" value="NZ_BMJR01000003.1"/>
</dbReference>
<dbReference type="Pfam" id="PF01432">
    <property type="entry name" value="Peptidase_M3"/>
    <property type="match status" value="1"/>
</dbReference>
<dbReference type="GO" id="GO:0006518">
    <property type="term" value="P:peptide metabolic process"/>
    <property type="evidence" value="ECO:0007669"/>
    <property type="project" value="TreeGrafter"/>
</dbReference>
<dbReference type="EC" id="3.4.24.70" evidence="8"/>
<dbReference type="STRING" id="1856405.BFC17_19000"/>
<evidence type="ECO:0000256" key="3">
    <source>
        <dbReference type="ARBA" id="ARBA00022723"/>
    </source>
</evidence>
<dbReference type="OrthoDB" id="9773538at2"/>
<evidence type="ECO:0000256" key="1">
    <source>
        <dbReference type="ARBA" id="ARBA00006040"/>
    </source>
</evidence>
<evidence type="ECO:0000256" key="5">
    <source>
        <dbReference type="ARBA" id="ARBA00022833"/>
    </source>
</evidence>
<dbReference type="Pfam" id="PF19310">
    <property type="entry name" value="TOP_N"/>
    <property type="match status" value="1"/>
</dbReference>
<dbReference type="InterPro" id="IPR024077">
    <property type="entry name" value="Neurolysin/TOP_dom2"/>
</dbReference>
<reference evidence="12 13" key="1">
    <citation type="submission" date="2016-09" db="EMBL/GenBank/DDBJ databases">
        <title>Alteromonas lipolytica, a new species isolated from sea water.</title>
        <authorList>
            <person name="Wu Y.-H."/>
            <person name="Cheng H."/>
            <person name="Xu X.-W."/>
        </authorList>
    </citation>
    <scope>NUCLEOTIDE SEQUENCE [LARGE SCALE GENOMIC DNA]</scope>
    <source>
        <strain evidence="12 13">JW12</strain>
    </source>
</reference>
<dbReference type="CDD" id="cd06456">
    <property type="entry name" value="M3A_DCP"/>
    <property type="match status" value="1"/>
</dbReference>
<dbReference type="Gene3D" id="1.20.1050.40">
    <property type="entry name" value="Endopeptidase. Chain P, domain 1"/>
    <property type="match status" value="1"/>
</dbReference>
<evidence type="ECO:0000313" key="13">
    <source>
        <dbReference type="Proteomes" id="UP000176037"/>
    </source>
</evidence>
<keyword evidence="5 9" id="KW-0862">Zinc</keyword>
<dbReference type="GO" id="GO:0005829">
    <property type="term" value="C:cytosol"/>
    <property type="evidence" value="ECO:0007669"/>
    <property type="project" value="UniProtKB-ARBA"/>
</dbReference>
<evidence type="ECO:0000256" key="9">
    <source>
        <dbReference type="RuleBase" id="RU003435"/>
    </source>
</evidence>
<comment type="catalytic activity">
    <reaction evidence="7">
        <text>Hydrolysis of oligopeptides, with broad specificity. Gly or Ala commonly occur as P1 or P1' residues, but more distant residues are also important, as is shown by the fact that Z-Gly-Pro-Gly-|-Gly-Pro-Ala is cleaved, but not Z-(Gly)(5).</text>
        <dbReference type="EC" id="3.4.24.70"/>
    </reaction>
</comment>
<keyword evidence="13" id="KW-1185">Reference proteome</keyword>
<evidence type="ECO:0000256" key="2">
    <source>
        <dbReference type="ARBA" id="ARBA00022670"/>
    </source>
</evidence>
<proteinExistence type="inferred from homology"/>
<comment type="caution">
    <text evidence="12">The sequence shown here is derived from an EMBL/GenBank/DDBJ whole genome shotgun (WGS) entry which is preliminary data.</text>
</comment>
<name>A0A1E8FCM6_9ALTE</name>
<dbReference type="NCBIfam" id="NF008159">
    <property type="entry name" value="PRK10911.1"/>
    <property type="match status" value="1"/>
</dbReference>
<evidence type="ECO:0000256" key="7">
    <source>
        <dbReference type="ARBA" id="ARBA00024603"/>
    </source>
</evidence>
<dbReference type="InterPro" id="IPR045666">
    <property type="entry name" value="OpdA_N"/>
</dbReference>